<protein>
    <recommendedName>
        <fullName evidence="3">Carboxypeptidase regulatory-like domain-containing protein</fullName>
    </recommendedName>
</protein>
<keyword evidence="1" id="KW-0614">Plasmid</keyword>
<dbReference type="Proteomes" id="UP000682802">
    <property type="component" value="Plasmid p1"/>
</dbReference>
<name>A0ABX8H4L0_9BACT</name>
<sequence>MLKILFYTFFLFYVYSCSFPTVDEQKKSSVEIKHKWESLATQIYRVPKDSISILKTENNNILYFDGSSVLDDVEGNELLIHLKEYMTAEECAAVNLSTITENGELLKTEGSFFIKVTSLDNIPINLKSRSDNHLLVQPRKEIDKEMDVYVKSEKENGFSWKKSIDSLSTLFDSISSPQEIHLKEKSLFPYYGIEKYLEDLKSFYVLDTLTNTYAYKQFPSLISLLKEMDGKGFVKYEGEKYFHRMNYPEPKNTYFDSEGGIIYTSDKFQIVKDSVQHTYYLSRLVKNQIVIEELRNVLLEDQLKQLLKNGKQQYDKAKNFNKNRVYQYAEYKERKRKFIDYQLKKQGMNSVDQLYKLNFSSTNSWYNIDRLYALLSIKIYKGVLTDEDKKPLGGIIKFVSTSSANVVASDVTTGNYEMTFMNDDTFKVKITVDNYLPFEFEFDPQNENLDTIVMPNSYKL</sequence>
<dbReference type="RefSeq" id="WP_144077226.1">
    <property type="nucleotide sequence ID" value="NZ_CP076130.1"/>
</dbReference>
<geneLocation type="plasmid" evidence="1 2">
    <name>p1</name>
</geneLocation>
<organism evidence="1 2">
    <name type="scientific">Flammeovirga kamogawensis</name>
    <dbReference type="NCBI Taxonomy" id="373891"/>
    <lineage>
        <taxon>Bacteria</taxon>
        <taxon>Pseudomonadati</taxon>
        <taxon>Bacteroidota</taxon>
        <taxon>Cytophagia</taxon>
        <taxon>Cytophagales</taxon>
        <taxon>Flammeovirgaceae</taxon>
        <taxon>Flammeovirga</taxon>
    </lineage>
</organism>
<gene>
    <name evidence="1" type="ORF">KM029_25465</name>
</gene>
<dbReference type="EMBL" id="CP076130">
    <property type="protein sequence ID" value="QWG10736.1"/>
    <property type="molecule type" value="Genomic_DNA"/>
</dbReference>
<evidence type="ECO:0000313" key="1">
    <source>
        <dbReference type="EMBL" id="QWG10736.1"/>
    </source>
</evidence>
<accession>A0ABX8H4L0</accession>
<proteinExistence type="predicted"/>
<evidence type="ECO:0000313" key="2">
    <source>
        <dbReference type="Proteomes" id="UP000682802"/>
    </source>
</evidence>
<evidence type="ECO:0008006" key="3">
    <source>
        <dbReference type="Google" id="ProtNLM"/>
    </source>
</evidence>
<reference evidence="1 2" key="1">
    <citation type="submission" date="2021-05" db="EMBL/GenBank/DDBJ databases">
        <title>Comparative genomic studies on the polysaccharide-degrading batcterial strains of the Flammeovirga genus.</title>
        <authorList>
            <person name="Zewei F."/>
            <person name="Zheng Z."/>
            <person name="Yu L."/>
            <person name="Ruyue G."/>
            <person name="Yanhong M."/>
            <person name="Yuanyuan C."/>
            <person name="Jingyan G."/>
            <person name="Wenjun H."/>
        </authorList>
    </citation>
    <scope>NUCLEOTIDE SEQUENCE [LARGE SCALE GENOMIC DNA]</scope>
    <source>
        <strain evidence="1 2">YS10</strain>
        <plasmid evidence="1 2">p1</plasmid>
    </source>
</reference>
<keyword evidence="2" id="KW-1185">Reference proteome</keyword>